<dbReference type="RefSeq" id="WP_229703809.1">
    <property type="nucleotide sequence ID" value="NZ_BMMM01000029.1"/>
</dbReference>
<dbReference type="AlphaFoldDB" id="A0A917YFG6"/>
<protein>
    <recommendedName>
        <fullName evidence="4">DUF885 domain-containing protein</fullName>
    </recommendedName>
</protein>
<dbReference type="PANTHER" id="PTHR33361">
    <property type="entry name" value="GLR0591 PROTEIN"/>
    <property type="match status" value="1"/>
</dbReference>
<gene>
    <name evidence="2" type="ORF">GCM10011579_092780</name>
</gene>
<organism evidence="2 3">
    <name type="scientific">Streptomyces albiflavescens</name>
    <dbReference type="NCBI Taxonomy" id="1623582"/>
    <lineage>
        <taxon>Bacteria</taxon>
        <taxon>Bacillati</taxon>
        <taxon>Actinomycetota</taxon>
        <taxon>Actinomycetes</taxon>
        <taxon>Kitasatosporales</taxon>
        <taxon>Streptomycetaceae</taxon>
        <taxon>Streptomyces</taxon>
    </lineage>
</organism>
<feature type="region of interest" description="Disordered" evidence="1">
    <location>
        <begin position="574"/>
        <end position="605"/>
    </location>
</feature>
<name>A0A917YFG6_9ACTN</name>
<evidence type="ECO:0000256" key="1">
    <source>
        <dbReference type="SAM" id="MobiDB-lite"/>
    </source>
</evidence>
<dbReference type="Pfam" id="PF05960">
    <property type="entry name" value="DUF885"/>
    <property type="match status" value="1"/>
</dbReference>
<dbReference type="InterPro" id="IPR010281">
    <property type="entry name" value="DUF885"/>
</dbReference>
<sequence length="605" mass="66542">MGDDLSADSRAVRDVADAYVTGLARVDPGIATYLGLPVGQEEMPDLSPEGRDRMDGLSRATLVDLDRAEQAAVGPLAPAERRCGRLLRERLQADLAVSTDDEYLREIVNVYGLQQRVQDIFQLMPTSTADDWAAAARRMSRVSQTLDGLRESLTRGLDTGHFVAAPRQVRVIADQLDAWIRDADGRGWYAGFCADADVPAPLRSELDRSAALATAAAAGMRDWLRADYLPKAEAQPDGVGADRYRTWARFWTGAELDLHETYGWAWGEYRRIRAEMRAEAESVLPGATPREAMHHLDRHGEAVDGAEAVRLRLQGWMDEALDELDGTYFELAPPVRVVESAIAPAGSGSAAYYTPPSVDFSRPGRTWLPTQGRTRFPLWSLRSVWYHEGVPGHHLQLAQWRHLSDQLSTYQAGLGGIDACTEGWAMYAERLMDELGHLRRPGERLGFLDWQMLRAVRVLVDIGVHLALDLPHDAPVGAGQAWTPGLAKEFLAVHSGQSAEFVDSEIGRYLGLPGQAVSYKLGERAWLEGRAAAEAAHAGRGERLDLKSWHTAALSLGPLGLDDLQDELAQLQAEENPPLRPRHHRDGMETRVSNGPTEAEGGSLL</sequence>
<reference evidence="2 3" key="1">
    <citation type="journal article" date="2014" name="Int. J. Syst. Evol. Microbiol.">
        <title>Complete genome sequence of Corynebacterium casei LMG S-19264T (=DSM 44701T), isolated from a smear-ripened cheese.</title>
        <authorList>
            <consortium name="US DOE Joint Genome Institute (JGI-PGF)"/>
            <person name="Walter F."/>
            <person name="Albersmeier A."/>
            <person name="Kalinowski J."/>
            <person name="Ruckert C."/>
        </authorList>
    </citation>
    <scope>NUCLEOTIDE SEQUENCE [LARGE SCALE GENOMIC DNA]</scope>
    <source>
        <strain evidence="2 3">CGMCC 4.7111</strain>
    </source>
</reference>
<evidence type="ECO:0000313" key="2">
    <source>
        <dbReference type="EMBL" id="GGN93870.1"/>
    </source>
</evidence>
<dbReference type="EMBL" id="BMMM01000029">
    <property type="protein sequence ID" value="GGN93870.1"/>
    <property type="molecule type" value="Genomic_DNA"/>
</dbReference>
<keyword evidence="3" id="KW-1185">Reference proteome</keyword>
<accession>A0A917YFG6</accession>
<evidence type="ECO:0000313" key="3">
    <source>
        <dbReference type="Proteomes" id="UP000600365"/>
    </source>
</evidence>
<comment type="caution">
    <text evidence="2">The sequence shown here is derived from an EMBL/GenBank/DDBJ whole genome shotgun (WGS) entry which is preliminary data.</text>
</comment>
<proteinExistence type="predicted"/>
<dbReference type="Proteomes" id="UP000600365">
    <property type="component" value="Unassembled WGS sequence"/>
</dbReference>
<evidence type="ECO:0008006" key="4">
    <source>
        <dbReference type="Google" id="ProtNLM"/>
    </source>
</evidence>
<dbReference type="PANTHER" id="PTHR33361:SF2">
    <property type="entry name" value="DUF885 DOMAIN-CONTAINING PROTEIN"/>
    <property type="match status" value="1"/>
</dbReference>